<feature type="chain" id="PRO_5008884349" evidence="1">
    <location>
        <begin position="26"/>
        <end position="102"/>
    </location>
</feature>
<dbReference type="STRING" id="645517.A6F65_00915"/>
<protein>
    <submittedName>
        <fullName evidence="3">EF hand</fullName>
    </submittedName>
</protein>
<reference evidence="3 4" key="1">
    <citation type="submission" date="2016-07" db="EMBL/GenBank/DDBJ databases">
        <title>Complete genome sequence of Altererythrobacter namhicola JCM 16345T, containing esterase-encoding genes.</title>
        <authorList>
            <person name="Cheng H."/>
            <person name="Wu Y.-H."/>
            <person name="Jian S.-L."/>
            <person name="Huo Y.-Y."/>
            <person name="Wang C.-S."/>
            <person name="Xu X.-W."/>
        </authorList>
    </citation>
    <scope>NUCLEOTIDE SEQUENCE [LARGE SCALE GENOMIC DNA]</scope>
    <source>
        <strain evidence="3 4">JCM 16345</strain>
    </source>
</reference>
<organism evidence="3 4">
    <name type="scientific">Paraurantiacibacter namhicola</name>
    <dbReference type="NCBI Taxonomy" id="645517"/>
    <lineage>
        <taxon>Bacteria</taxon>
        <taxon>Pseudomonadati</taxon>
        <taxon>Pseudomonadota</taxon>
        <taxon>Alphaproteobacteria</taxon>
        <taxon>Sphingomonadales</taxon>
        <taxon>Erythrobacteraceae</taxon>
        <taxon>Paraurantiacibacter</taxon>
    </lineage>
</organism>
<evidence type="ECO:0000256" key="1">
    <source>
        <dbReference type="SAM" id="SignalP"/>
    </source>
</evidence>
<evidence type="ECO:0000313" key="3">
    <source>
        <dbReference type="EMBL" id="ANU07225.1"/>
    </source>
</evidence>
<dbReference type="PROSITE" id="PS00018">
    <property type="entry name" value="EF_HAND_1"/>
    <property type="match status" value="1"/>
</dbReference>
<gene>
    <name evidence="3" type="ORF">A6F65_00915</name>
</gene>
<dbReference type="AlphaFoldDB" id="A0A1C7D6Z8"/>
<dbReference type="Pfam" id="PF13202">
    <property type="entry name" value="EF-hand_5"/>
    <property type="match status" value="1"/>
</dbReference>
<sequence length="102" mass="11350">MKIRLAIAASTAAALAMGVATPVQAAPDTMKKAERWIKRIDTNEDSRVDMEEWAAYRTMMVEEKGKDAKMAEPKRVERSFKKKDANGDGFITADEVLDDGEE</sequence>
<dbReference type="Gene3D" id="1.10.238.10">
    <property type="entry name" value="EF-hand"/>
    <property type="match status" value="1"/>
</dbReference>
<evidence type="ECO:0000259" key="2">
    <source>
        <dbReference type="PROSITE" id="PS50222"/>
    </source>
</evidence>
<dbReference type="EMBL" id="CP016545">
    <property type="protein sequence ID" value="ANU07225.1"/>
    <property type="molecule type" value="Genomic_DNA"/>
</dbReference>
<dbReference type="RefSeq" id="WP_157093052.1">
    <property type="nucleotide sequence ID" value="NZ_CP016545.1"/>
</dbReference>
<dbReference type="KEGG" id="anh:A6F65_00915"/>
<dbReference type="SUPFAM" id="SSF47473">
    <property type="entry name" value="EF-hand"/>
    <property type="match status" value="1"/>
</dbReference>
<dbReference type="OrthoDB" id="7474785at2"/>
<name>A0A1C7D6Z8_9SPHN</name>
<accession>A0A1C7D6Z8</accession>
<keyword evidence="4" id="KW-1185">Reference proteome</keyword>
<dbReference type="Proteomes" id="UP000092698">
    <property type="component" value="Chromosome"/>
</dbReference>
<dbReference type="InterPro" id="IPR018247">
    <property type="entry name" value="EF_Hand_1_Ca_BS"/>
</dbReference>
<keyword evidence="1" id="KW-0732">Signal</keyword>
<feature type="signal peptide" evidence="1">
    <location>
        <begin position="1"/>
        <end position="25"/>
    </location>
</feature>
<dbReference type="PROSITE" id="PS50222">
    <property type="entry name" value="EF_HAND_2"/>
    <property type="match status" value="1"/>
</dbReference>
<dbReference type="GO" id="GO:0005509">
    <property type="term" value="F:calcium ion binding"/>
    <property type="evidence" value="ECO:0007669"/>
    <property type="project" value="InterPro"/>
</dbReference>
<proteinExistence type="predicted"/>
<dbReference type="InterPro" id="IPR011992">
    <property type="entry name" value="EF-hand-dom_pair"/>
</dbReference>
<dbReference type="InterPro" id="IPR002048">
    <property type="entry name" value="EF_hand_dom"/>
</dbReference>
<feature type="domain" description="EF-hand" evidence="2">
    <location>
        <begin position="28"/>
        <end position="63"/>
    </location>
</feature>
<evidence type="ECO:0000313" key="4">
    <source>
        <dbReference type="Proteomes" id="UP000092698"/>
    </source>
</evidence>